<evidence type="ECO:0000256" key="2">
    <source>
        <dbReference type="SAM" id="Phobius"/>
    </source>
</evidence>
<evidence type="ECO:0000313" key="3">
    <source>
        <dbReference type="EMBL" id="KAJ7322690.1"/>
    </source>
</evidence>
<sequence length="239" mass="27271">MNHCSRSSSSSNGGHILPPQQQQQQQQQRGFKCQPCKNSPRKRKRLLRCLRFLREQPQGGKGNRFLPQPSRNGSEKKEPRGEREKERGERGWRRSRFEQASFLDSLKKGPLGASGAGPFRDVGLPVREVRAAEGAAEDVPLPLLESPLGVSVSPPATMFKFFAREVKRTPSLFPLFVLLGITVSGSFLFFLRVGMRAPEYTLDRKKNPEPWNNLPPTYQYKFFAIHTDYDKLKKDRPDF</sequence>
<dbReference type="InterPro" id="IPR010530">
    <property type="entry name" value="B12D"/>
</dbReference>
<dbReference type="OrthoDB" id="5511684at2759"/>
<reference evidence="3" key="1">
    <citation type="journal article" date="2023" name="DNA Res.">
        <title>Chromosome-level genome assembly of Phrynocephalus forsythii using third-generation DNA sequencing and Hi-C analysis.</title>
        <authorList>
            <person name="Qi Y."/>
            <person name="Zhao W."/>
            <person name="Zhao Y."/>
            <person name="Niu C."/>
            <person name="Cao S."/>
            <person name="Zhang Y."/>
        </authorList>
    </citation>
    <scope>NUCLEOTIDE SEQUENCE</scope>
    <source>
        <tissue evidence="3">Muscle</tissue>
    </source>
</reference>
<evidence type="ECO:0008006" key="5">
    <source>
        <dbReference type="Google" id="ProtNLM"/>
    </source>
</evidence>
<feature type="compositionally biased region" description="Basic residues" evidence="1">
    <location>
        <begin position="39"/>
        <end position="48"/>
    </location>
</feature>
<name>A0A9Q0XQ82_9SAUR</name>
<feature type="transmembrane region" description="Helical" evidence="2">
    <location>
        <begin position="172"/>
        <end position="191"/>
    </location>
</feature>
<gene>
    <name evidence="3" type="ORF">JRQ81_018977</name>
</gene>
<feature type="compositionally biased region" description="Basic and acidic residues" evidence="1">
    <location>
        <begin position="73"/>
        <end position="93"/>
    </location>
</feature>
<keyword evidence="2" id="KW-0472">Membrane</keyword>
<dbReference type="EMBL" id="JAPFRF010000009">
    <property type="protein sequence ID" value="KAJ7322690.1"/>
    <property type="molecule type" value="Genomic_DNA"/>
</dbReference>
<keyword evidence="4" id="KW-1185">Reference proteome</keyword>
<proteinExistence type="predicted"/>
<dbReference type="Pfam" id="PF06522">
    <property type="entry name" value="B12D"/>
    <property type="match status" value="1"/>
</dbReference>
<feature type="compositionally biased region" description="Low complexity" evidence="1">
    <location>
        <begin position="1"/>
        <end position="11"/>
    </location>
</feature>
<evidence type="ECO:0000313" key="4">
    <source>
        <dbReference type="Proteomes" id="UP001142489"/>
    </source>
</evidence>
<keyword evidence="2" id="KW-0812">Transmembrane</keyword>
<dbReference type="Proteomes" id="UP001142489">
    <property type="component" value="Unassembled WGS sequence"/>
</dbReference>
<keyword evidence="2" id="KW-1133">Transmembrane helix</keyword>
<dbReference type="PANTHER" id="PTHR14256:SF1">
    <property type="entry name" value="GEO09626P1"/>
    <property type="match status" value="1"/>
</dbReference>
<organism evidence="3 4">
    <name type="scientific">Phrynocephalus forsythii</name>
    <dbReference type="NCBI Taxonomy" id="171643"/>
    <lineage>
        <taxon>Eukaryota</taxon>
        <taxon>Metazoa</taxon>
        <taxon>Chordata</taxon>
        <taxon>Craniata</taxon>
        <taxon>Vertebrata</taxon>
        <taxon>Euteleostomi</taxon>
        <taxon>Lepidosauria</taxon>
        <taxon>Squamata</taxon>
        <taxon>Bifurcata</taxon>
        <taxon>Unidentata</taxon>
        <taxon>Episquamata</taxon>
        <taxon>Toxicofera</taxon>
        <taxon>Iguania</taxon>
        <taxon>Acrodonta</taxon>
        <taxon>Agamidae</taxon>
        <taxon>Agaminae</taxon>
        <taxon>Phrynocephalus</taxon>
    </lineage>
</organism>
<evidence type="ECO:0000256" key="1">
    <source>
        <dbReference type="SAM" id="MobiDB-lite"/>
    </source>
</evidence>
<protein>
    <recommendedName>
        <fullName evidence="5">Cytochrome c oxidase subunit NDUFA4-like</fullName>
    </recommendedName>
</protein>
<feature type="region of interest" description="Disordered" evidence="1">
    <location>
        <begin position="1"/>
        <end position="93"/>
    </location>
</feature>
<comment type="caution">
    <text evidence="3">The sequence shown here is derived from an EMBL/GenBank/DDBJ whole genome shotgun (WGS) entry which is preliminary data.</text>
</comment>
<dbReference type="AlphaFoldDB" id="A0A9Q0XQ82"/>
<dbReference type="PANTHER" id="PTHR14256">
    <property type="entry name" value="NADH-UBIQUINONE OXIDOREDUCTASE MLRQ SUBUNIT"/>
    <property type="match status" value="1"/>
</dbReference>
<accession>A0A9Q0XQ82</accession>